<dbReference type="EMBL" id="CCSD01000085">
    <property type="protein sequence ID" value="CDZ90368.1"/>
    <property type="molecule type" value="Genomic_DNA"/>
</dbReference>
<sequence length="480" mass="51990">MSTACPQSCPQVGDTLGPGRRVTTGPRDGTARRLLPEGLLGRREEHTRRDAVHGGGELVQRREARSEPDVLVVGVVLVRERRARRGQRDPRVLREGDDPLGGALHHVEADEVAALRLGPGRHLRRPEPVLENRQHERELRREQFAVLGHVCPHPVGVTEEAEVTQLVHLVRADGLDTEELLVPRQVLDRAAEEADAGAGEGDLRCRGEDEHAVRMTGLGRHAQDVQGGSRFLDQGMHGVRVVPEDPEVRGGRRHRRQFAGDALGEHDTGRIRVGGDRPHALDLRVRADERGDLRHVRSVVAHGHRNHLDPVRLGDREVPVVAGRGAQEPDDGLLGPRARRIHRAVQQRRHDQVVHDLEACVVAGDQVLGGDVQELPEDGAQFGQSAQAAVVAAVGAGRVAVVVDPGQRQQLRGEVELLGGGLAASQVQRQLLGFESRVVVGLALVLCDEFLMAHQPNLGLGRHAEGPFTAPNGTGIGIGS</sequence>
<evidence type="ECO:0000313" key="2">
    <source>
        <dbReference type="EMBL" id="CDZ90368.1"/>
    </source>
</evidence>
<reference evidence="2 3" key="1">
    <citation type="journal article" date="2014" name="Genome Announc.">
        <title>Draft Genome Sequence of Propane- and Butane-Oxidizing Actinobacterium Rhodococcus ruber IEGM 231.</title>
        <authorList>
            <person name="Ivshina I.B."/>
            <person name="Kuyukina M.S."/>
            <person name="Krivoruchko A.V."/>
            <person name="Barbe V."/>
            <person name="Fischer C."/>
        </authorList>
    </citation>
    <scope>NUCLEOTIDE SEQUENCE [LARGE SCALE GENOMIC DNA]</scope>
</reference>
<organism evidence="2 3">
    <name type="scientific">Rhodococcus ruber</name>
    <dbReference type="NCBI Taxonomy" id="1830"/>
    <lineage>
        <taxon>Bacteria</taxon>
        <taxon>Bacillati</taxon>
        <taxon>Actinomycetota</taxon>
        <taxon>Actinomycetes</taxon>
        <taxon>Mycobacteriales</taxon>
        <taxon>Nocardiaceae</taxon>
        <taxon>Rhodococcus</taxon>
    </lineage>
</organism>
<feature type="compositionally biased region" description="Basic and acidic residues" evidence="1">
    <location>
        <begin position="29"/>
        <end position="52"/>
    </location>
</feature>
<name>A0A098BP71_9NOCA</name>
<proteinExistence type="predicted"/>
<evidence type="ECO:0000313" key="3">
    <source>
        <dbReference type="Proteomes" id="UP000042997"/>
    </source>
</evidence>
<feature type="region of interest" description="Disordered" evidence="1">
    <location>
        <begin position="1"/>
        <end position="54"/>
    </location>
</feature>
<feature type="compositionally biased region" description="Polar residues" evidence="1">
    <location>
        <begin position="1"/>
        <end position="10"/>
    </location>
</feature>
<protein>
    <submittedName>
        <fullName evidence="2">Uncharacterized protein</fullName>
    </submittedName>
</protein>
<accession>A0A098BP71</accession>
<evidence type="ECO:0000256" key="1">
    <source>
        <dbReference type="SAM" id="MobiDB-lite"/>
    </source>
</evidence>
<dbReference type="Proteomes" id="UP000042997">
    <property type="component" value="Unassembled WGS sequence"/>
</dbReference>
<gene>
    <name evidence="2" type="ORF">RHRU231_710046</name>
</gene>
<dbReference type="AlphaFoldDB" id="A0A098BP71"/>